<evidence type="ECO:0000313" key="2">
    <source>
        <dbReference type="EMBL" id="QIE59619.1"/>
    </source>
</evidence>
<protein>
    <submittedName>
        <fullName evidence="2">Uncharacterized protein</fullName>
    </submittedName>
</protein>
<name>A0A6G6GM35_9FLAO</name>
<keyword evidence="3" id="KW-1185">Reference proteome</keyword>
<dbReference type="Proteomes" id="UP000505306">
    <property type="component" value="Chromosome"/>
</dbReference>
<accession>A0A6G6GM35</accession>
<dbReference type="PROSITE" id="PS51257">
    <property type="entry name" value="PROKAR_LIPOPROTEIN"/>
    <property type="match status" value="1"/>
</dbReference>
<gene>
    <name evidence="2" type="ORF">G5B37_08595</name>
</gene>
<dbReference type="EMBL" id="CP049057">
    <property type="protein sequence ID" value="QIE59619.1"/>
    <property type="molecule type" value="Genomic_DNA"/>
</dbReference>
<keyword evidence="1" id="KW-0732">Signal</keyword>
<dbReference type="AlphaFoldDB" id="A0A6G6GM35"/>
<dbReference type="KEGG" id="mgel:G5B37_08595"/>
<feature type="chain" id="PRO_5026135938" evidence="1">
    <location>
        <begin position="19"/>
        <end position="137"/>
    </location>
</feature>
<proteinExistence type="predicted"/>
<evidence type="ECO:0000313" key="3">
    <source>
        <dbReference type="Proteomes" id="UP000505306"/>
    </source>
</evidence>
<dbReference type="RefSeq" id="WP_164679632.1">
    <property type="nucleotide sequence ID" value="NZ_CP049057.1"/>
</dbReference>
<sequence length="137" mass="15067">MKKLIALLTIMLVLVACKSENKEGQENTSDTSETTVVTEENANQFRGEFIYINDGAVLKGNSFIYGVAINDMAEELKKRVAPVKKDTYDMVPVIVKGTLANKEAGAEGWDEILTITEIVDVSKTPAEADIKIEDKKN</sequence>
<reference evidence="2 3" key="1">
    <citation type="submission" date="2020-02" db="EMBL/GenBank/DDBJ databases">
        <title>Complete genome sequence of Flavobacteriaceae bacterium.</title>
        <authorList>
            <person name="Kim S.-J."/>
            <person name="Kim Y.-S."/>
            <person name="Kim K.-H."/>
        </authorList>
    </citation>
    <scope>NUCLEOTIDE SEQUENCE [LARGE SCALE GENOMIC DNA]</scope>
    <source>
        <strain evidence="2 3">RR4-40</strain>
    </source>
</reference>
<organism evidence="2 3">
    <name type="scientific">Rasiella rasia</name>
    <dbReference type="NCBI Taxonomy" id="2744027"/>
    <lineage>
        <taxon>Bacteria</taxon>
        <taxon>Pseudomonadati</taxon>
        <taxon>Bacteroidota</taxon>
        <taxon>Flavobacteriia</taxon>
        <taxon>Flavobacteriales</taxon>
        <taxon>Flavobacteriaceae</taxon>
        <taxon>Rasiella</taxon>
    </lineage>
</organism>
<evidence type="ECO:0000256" key="1">
    <source>
        <dbReference type="SAM" id="SignalP"/>
    </source>
</evidence>
<feature type="signal peptide" evidence="1">
    <location>
        <begin position="1"/>
        <end position="18"/>
    </location>
</feature>